<gene>
    <name evidence="2" type="ORF">ACFFN1_00675</name>
</gene>
<protein>
    <submittedName>
        <fullName evidence="2">Toxic anion resistance protein</fullName>
    </submittedName>
</protein>
<dbReference type="PANTHER" id="PTHR38432:SF1">
    <property type="entry name" value="TELA-LIKE PROTEIN SAOUHSC_01408"/>
    <property type="match status" value="1"/>
</dbReference>
<dbReference type="Pfam" id="PF05816">
    <property type="entry name" value="TelA"/>
    <property type="match status" value="1"/>
</dbReference>
<dbReference type="PANTHER" id="PTHR38432">
    <property type="entry name" value="TELA-LIKE PROTEIN SAOUHSC_01408"/>
    <property type="match status" value="1"/>
</dbReference>
<organism evidence="2 3">
    <name type="scientific">Brevibacterium otitidis</name>
    <dbReference type="NCBI Taxonomy" id="53364"/>
    <lineage>
        <taxon>Bacteria</taxon>
        <taxon>Bacillati</taxon>
        <taxon>Actinomycetota</taxon>
        <taxon>Actinomycetes</taxon>
        <taxon>Micrococcales</taxon>
        <taxon>Brevibacteriaceae</taxon>
        <taxon>Brevibacterium</taxon>
    </lineage>
</organism>
<proteinExistence type="inferred from homology"/>
<name>A0ABV5WZ10_9MICO</name>
<accession>A0ABV5WZ10</accession>
<dbReference type="Proteomes" id="UP001589707">
    <property type="component" value="Unassembled WGS sequence"/>
</dbReference>
<dbReference type="InterPro" id="IPR008863">
    <property type="entry name" value="Toxic_anion-R_TelA"/>
</dbReference>
<keyword evidence="3" id="KW-1185">Reference proteome</keyword>
<comment type="similarity">
    <text evidence="1">Belongs to the TelA family.</text>
</comment>
<dbReference type="EMBL" id="JBHMAU010000009">
    <property type="protein sequence ID" value="MFB9774949.1"/>
    <property type="molecule type" value="Genomic_DNA"/>
</dbReference>
<reference evidence="2 3" key="1">
    <citation type="submission" date="2024-09" db="EMBL/GenBank/DDBJ databases">
        <authorList>
            <person name="Sun Q."/>
            <person name="Mori K."/>
        </authorList>
    </citation>
    <scope>NUCLEOTIDE SEQUENCE [LARGE SCALE GENOMIC DNA]</scope>
    <source>
        <strain evidence="2 3">JCM 11683</strain>
    </source>
</reference>
<evidence type="ECO:0000313" key="3">
    <source>
        <dbReference type="Proteomes" id="UP001589707"/>
    </source>
</evidence>
<dbReference type="RefSeq" id="WP_376837655.1">
    <property type="nucleotide sequence ID" value="NZ_JBHMAU010000009.1"/>
</dbReference>
<evidence type="ECO:0000313" key="2">
    <source>
        <dbReference type="EMBL" id="MFB9774949.1"/>
    </source>
</evidence>
<comment type="caution">
    <text evidence="2">The sequence shown here is derived from an EMBL/GenBank/DDBJ whole genome shotgun (WGS) entry which is preliminary data.</text>
</comment>
<sequence length="407" mass="45196">MEKLQPPAPAEIVPAEPIEDVSDDAAVGMLSELPADEQQALAVRAGSWLDEVQKLNPHSQEFSQQVQAISRIASNAFESTAGSSSRFMQQSLRDARAHGSDNQQHVSGQLVKLRTTMEELAPDHQTFAQKALAWIPGMNAVKRYFRSFEANQTQLNAVLTSLAKGQEGLQRDNAELAVERRRLWDDLHALQKAAELLSHLDEQVAQRAADAAGTGQADLARALEGDVLFAVRQRRQDVQTQIAVTIQAYMAMGLIEDNNRKLIQGVDRARTTTVTALRTAVITAQALENQRIVLDQIDAINRTTNDLIDRTSEMLQQNTLRVQEQAVQSGVAPETLERAFNSLFATMDSLDTFRSKANENFLTTITRLERQVERAQPYLDRMNDDEAKKISEAGQLSQGADRLLELD</sequence>
<evidence type="ECO:0000256" key="1">
    <source>
        <dbReference type="ARBA" id="ARBA00005541"/>
    </source>
</evidence>